<dbReference type="PANTHER" id="PTHR19353">
    <property type="entry name" value="FATTY ACID DESATURASE 2"/>
    <property type="match status" value="1"/>
</dbReference>
<feature type="transmembrane region" description="Helical" evidence="2">
    <location>
        <begin position="56"/>
        <end position="77"/>
    </location>
</feature>
<keyword evidence="5" id="KW-1185">Reference proteome</keyword>
<evidence type="ECO:0000256" key="1">
    <source>
        <dbReference type="SAM" id="MobiDB-lite"/>
    </source>
</evidence>
<evidence type="ECO:0000313" key="4">
    <source>
        <dbReference type="EMBL" id="SEL84369.1"/>
    </source>
</evidence>
<sequence length="384" mass="42468">MDSQMPTIDITTEPRTLKRALGEYRMPRLARSVGELLVTAIPFATLWLLLWSTLSAGVWLGLLLAVPAAGLLVRLFMIQHDCSHGAFFHSRRANDWVGRAISVLTLTPFDLWRHSHALHHANSGNLDRPRIGGINTLTVREFRALSRTQRCLYRLYRHPLVLFGIGPTYLFLLDHRLPVGFMRAGWMPWLSTMGTNAGIALLVTTMMWLVGVVPFLLVQLPITLLASSIGVWLFYVQHQFEDTLWEHDDEWTFHETALHGSSHYDLPAPCAGSPPISGFTMSTTSAVASPATGCPKSCATIPSCAISGASTCGKASNRCGWCCGTRRSIAWSPLPRRPGGTPTGTGRPRPHCSSCQLQRSRQRARPPPPYRVMTWSGELPPRAA</sequence>
<dbReference type="GO" id="GO:0016020">
    <property type="term" value="C:membrane"/>
    <property type="evidence" value="ECO:0007669"/>
    <property type="project" value="TreeGrafter"/>
</dbReference>
<protein>
    <submittedName>
        <fullName evidence="4">Fatty acid desaturase</fullName>
    </submittedName>
</protein>
<proteinExistence type="predicted"/>
<gene>
    <name evidence="4" type="ORF">SAMN04488129_11760</name>
</gene>
<reference evidence="5" key="1">
    <citation type="submission" date="2016-10" db="EMBL/GenBank/DDBJ databases">
        <authorList>
            <person name="Varghese N."/>
            <person name="Submissions S."/>
        </authorList>
    </citation>
    <scope>NUCLEOTIDE SEQUENCE [LARGE SCALE GENOMIC DNA]</scope>
    <source>
        <strain evidence="5">CGMCC 1.9150</strain>
    </source>
</reference>
<feature type="region of interest" description="Disordered" evidence="1">
    <location>
        <begin position="333"/>
        <end position="384"/>
    </location>
</feature>
<organism evidence="4 5">
    <name type="scientific">Halomonas daqiaonensis</name>
    <dbReference type="NCBI Taxonomy" id="650850"/>
    <lineage>
        <taxon>Bacteria</taxon>
        <taxon>Pseudomonadati</taxon>
        <taxon>Pseudomonadota</taxon>
        <taxon>Gammaproteobacteria</taxon>
        <taxon>Oceanospirillales</taxon>
        <taxon>Halomonadaceae</taxon>
        <taxon>Halomonas</taxon>
    </lineage>
</organism>
<evidence type="ECO:0000256" key="2">
    <source>
        <dbReference type="SAM" id="Phobius"/>
    </source>
</evidence>
<dbReference type="GO" id="GO:0016717">
    <property type="term" value="F:oxidoreductase activity, acting on paired donors, with oxidation of a pair of donors resulting in the reduction of molecular oxygen to two molecules of water"/>
    <property type="evidence" value="ECO:0007669"/>
    <property type="project" value="TreeGrafter"/>
</dbReference>
<name>A0A1H7TIP9_9GAMM</name>
<evidence type="ECO:0000259" key="3">
    <source>
        <dbReference type="Pfam" id="PF00487"/>
    </source>
</evidence>
<dbReference type="Proteomes" id="UP000198807">
    <property type="component" value="Unassembled WGS sequence"/>
</dbReference>
<dbReference type="AlphaFoldDB" id="A0A1H7TIP9"/>
<evidence type="ECO:0000313" key="5">
    <source>
        <dbReference type="Proteomes" id="UP000198807"/>
    </source>
</evidence>
<keyword evidence="2" id="KW-1133">Transmembrane helix</keyword>
<keyword evidence="2" id="KW-0472">Membrane</keyword>
<feature type="transmembrane region" description="Helical" evidence="2">
    <location>
        <begin position="29"/>
        <end position="50"/>
    </location>
</feature>
<dbReference type="InterPro" id="IPR005804">
    <property type="entry name" value="FA_desaturase_dom"/>
</dbReference>
<dbReference type="EMBL" id="FOBC01000017">
    <property type="protein sequence ID" value="SEL84369.1"/>
    <property type="molecule type" value="Genomic_DNA"/>
</dbReference>
<accession>A0A1H7TIP9</accession>
<feature type="compositionally biased region" description="Low complexity" evidence="1">
    <location>
        <begin position="337"/>
        <end position="347"/>
    </location>
</feature>
<dbReference type="CDD" id="cd03507">
    <property type="entry name" value="Delta12-FADS-like"/>
    <property type="match status" value="1"/>
</dbReference>
<keyword evidence="2" id="KW-0812">Transmembrane</keyword>
<feature type="domain" description="Fatty acid desaturase" evidence="3">
    <location>
        <begin position="58"/>
        <end position="255"/>
    </location>
</feature>
<dbReference type="PANTHER" id="PTHR19353:SF73">
    <property type="entry name" value="FATTY ACID DESATURASE"/>
    <property type="match status" value="1"/>
</dbReference>
<dbReference type="InterPro" id="IPR012171">
    <property type="entry name" value="Fatty_acid_desaturase"/>
</dbReference>
<dbReference type="GO" id="GO:0006629">
    <property type="term" value="P:lipid metabolic process"/>
    <property type="evidence" value="ECO:0007669"/>
    <property type="project" value="InterPro"/>
</dbReference>
<dbReference type="Pfam" id="PF00487">
    <property type="entry name" value="FA_desaturase"/>
    <property type="match status" value="1"/>
</dbReference>
<dbReference type="STRING" id="650850.SAMN04488129_11760"/>
<feature type="transmembrane region" description="Helical" evidence="2">
    <location>
        <begin position="193"/>
        <end position="218"/>
    </location>
</feature>
<feature type="transmembrane region" description="Helical" evidence="2">
    <location>
        <begin position="155"/>
        <end position="173"/>
    </location>
</feature>